<reference evidence="2" key="1">
    <citation type="journal article" date="2019" name="Int. J. Syst. Evol. Microbiol.">
        <title>The Global Catalogue of Microorganisms (GCM) 10K type strain sequencing project: providing services to taxonomists for standard genome sequencing and annotation.</title>
        <authorList>
            <consortium name="The Broad Institute Genomics Platform"/>
            <consortium name="The Broad Institute Genome Sequencing Center for Infectious Disease"/>
            <person name="Wu L."/>
            <person name="Ma J."/>
        </authorList>
    </citation>
    <scope>NUCLEOTIDE SEQUENCE [LARGE SCALE GENOMIC DNA]</scope>
    <source>
        <strain evidence="2">JCM 17695</strain>
    </source>
</reference>
<dbReference type="Gene3D" id="3.30.110.190">
    <property type="match status" value="1"/>
</dbReference>
<accession>A0ABW2TG91</accession>
<evidence type="ECO:0000313" key="2">
    <source>
        <dbReference type="Proteomes" id="UP001596512"/>
    </source>
</evidence>
<dbReference type="Pfam" id="PF14337">
    <property type="entry name" value="Abi_alpha"/>
    <property type="match status" value="1"/>
</dbReference>
<proteinExistence type="predicted"/>
<comment type="caution">
    <text evidence="1">The sequence shown here is derived from an EMBL/GenBank/DDBJ whole genome shotgun (WGS) entry which is preliminary data.</text>
</comment>
<organism evidence="1 2">
    <name type="scientific">Actinokineospora soli</name>
    <dbReference type="NCBI Taxonomy" id="1048753"/>
    <lineage>
        <taxon>Bacteria</taxon>
        <taxon>Bacillati</taxon>
        <taxon>Actinomycetota</taxon>
        <taxon>Actinomycetes</taxon>
        <taxon>Pseudonocardiales</taxon>
        <taxon>Pseudonocardiaceae</taxon>
        <taxon>Actinokineospora</taxon>
    </lineage>
</organism>
<keyword evidence="2" id="KW-1185">Reference proteome</keyword>
<sequence length="156" mass="16957">MAELLERSVTDSRDAAREYYFALVMRQLLPDEARIIAAMSDGSVFPLVHLAARTGLGSPHRYLLENASTVGRAAGVVQPGLVPFYVTRLIQFGLAEVGDEAPGLNTQYELLLTDERVRALDAGRLGPRVVRLSLHISELGVQFWAASDPAARGVGR</sequence>
<evidence type="ECO:0000313" key="1">
    <source>
        <dbReference type="EMBL" id="MFC7612669.1"/>
    </source>
</evidence>
<dbReference type="EMBL" id="JBHTEY010000004">
    <property type="protein sequence ID" value="MFC7612669.1"/>
    <property type="molecule type" value="Genomic_DNA"/>
</dbReference>
<dbReference type="InterPro" id="IPR025506">
    <property type="entry name" value="Abi_alpha"/>
</dbReference>
<gene>
    <name evidence="1" type="ORF">ACFQV2_02375</name>
</gene>
<evidence type="ECO:0008006" key="3">
    <source>
        <dbReference type="Google" id="ProtNLM"/>
    </source>
</evidence>
<protein>
    <recommendedName>
        <fullName evidence="3">DUF4393 domain-containing protein</fullName>
    </recommendedName>
</protein>
<dbReference type="Proteomes" id="UP001596512">
    <property type="component" value="Unassembled WGS sequence"/>
</dbReference>
<name>A0ABW2TG91_9PSEU</name>